<evidence type="ECO:0000313" key="2">
    <source>
        <dbReference type="EMBL" id="ETO31589.1"/>
    </source>
</evidence>
<keyword evidence="1" id="KW-0472">Membrane</keyword>
<dbReference type="Proteomes" id="UP000023152">
    <property type="component" value="Unassembled WGS sequence"/>
</dbReference>
<protein>
    <submittedName>
        <fullName evidence="2">Putative ParB-like nuclease</fullName>
    </submittedName>
</protein>
<dbReference type="InterPro" id="IPR014956">
    <property type="entry name" value="ParBc_2"/>
</dbReference>
<accession>X6P0I4</accession>
<keyword evidence="1" id="KW-0812">Transmembrane</keyword>
<dbReference type="EMBL" id="ASPP01004828">
    <property type="protein sequence ID" value="ETO31589.1"/>
    <property type="molecule type" value="Genomic_DNA"/>
</dbReference>
<evidence type="ECO:0000313" key="3">
    <source>
        <dbReference type="Proteomes" id="UP000023152"/>
    </source>
</evidence>
<dbReference type="InterPro" id="IPR036086">
    <property type="entry name" value="ParB/Sulfiredoxin_sf"/>
</dbReference>
<dbReference type="Gene3D" id="1.10.8.10">
    <property type="entry name" value="DNA helicase RuvA subunit, C-terminal domain"/>
    <property type="match status" value="1"/>
</dbReference>
<comment type="caution">
    <text evidence="2">The sequence shown here is derived from an EMBL/GenBank/DDBJ whole genome shotgun (WGS) entry which is preliminary data.</text>
</comment>
<organism evidence="2 3">
    <name type="scientific">Reticulomyxa filosa</name>
    <dbReference type="NCBI Taxonomy" id="46433"/>
    <lineage>
        <taxon>Eukaryota</taxon>
        <taxon>Sar</taxon>
        <taxon>Rhizaria</taxon>
        <taxon>Retaria</taxon>
        <taxon>Foraminifera</taxon>
        <taxon>Monothalamids</taxon>
        <taxon>Reticulomyxidae</taxon>
        <taxon>Reticulomyxa</taxon>
    </lineage>
</organism>
<dbReference type="AlphaFoldDB" id="X6P0I4"/>
<dbReference type="OrthoDB" id="15008at2759"/>
<keyword evidence="1" id="KW-1133">Transmembrane helix</keyword>
<name>X6P0I4_RETFI</name>
<keyword evidence="3" id="KW-1185">Reference proteome</keyword>
<feature type="transmembrane region" description="Helical" evidence="1">
    <location>
        <begin position="464"/>
        <end position="483"/>
    </location>
</feature>
<dbReference type="Pfam" id="PF08857">
    <property type="entry name" value="ParBc_2"/>
    <property type="match status" value="1"/>
</dbReference>
<dbReference type="SUPFAM" id="SSF110849">
    <property type="entry name" value="ParB/Sulfiredoxin"/>
    <property type="match status" value="1"/>
</dbReference>
<dbReference type="CDD" id="cd16390">
    <property type="entry name" value="ParB_N_Srx_like"/>
    <property type="match status" value="1"/>
</dbReference>
<reference evidence="2 3" key="1">
    <citation type="journal article" date="2013" name="Curr. Biol.">
        <title>The Genome of the Foraminiferan Reticulomyxa filosa.</title>
        <authorList>
            <person name="Glockner G."/>
            <person name="Hulsmann N."/>
            <person name="Schleicher M."/>
            <person name="Noegel A.A."/>
            <person name="Eichinger L."/>
            <person name="Gallinger C."/>
            <person name="Pawlowski J."/>
            <person name="Sierra R."/>
            <person name="Euteneuer U."/>
            <person name="Pillet L."/>
            <person name="Moustafa A."/>
            <person name="Platzer M."/>
            <person name="Groth M."/>
            <person name="Szafranski K."/>
            <person name="Schliwa M."/>
        </authorList>
    </citation>
    <scope>NUCLEOTIDE SEQUENCE [LARGE SCALE GENOMIC DNA]</scope>
</reference>
<evidence type="ECO:0000256" key="1">
    <source>
        <dbReference type="SAM" id="Phobius"/>
    </source>
</evidence>
<sequence>MFYENCFHKNINVSFFFKTNPIKKGFKMIDTLKSILENFLKTFGQKKVQENHVKKLLSVMMRALVTFLVFAFHCLLSNASSGASPFPFHKNHLNNTQVTPLVQCAQVDLDYTSKESWCNVVIPKLLSQYGYVPMGSACIANARDLLPTQSAIGYSLLNCKTEIIQSKFLHGSQWLVNYLLDNPGRLLVIQWNTHAYTKKKKNNKAPAIIAPSWGHEWDIYLTDHHHLARAIIDAFPGDTRFSNYRWLKICVIEDLRMLSQSEFWAYLVNNGYAWLEDRHGESMSWYDLPNNMQSLTDDPFRSLSEYIRDAHGYIKCVDNKPFFEFYWADFFRRHLTQHDRDFQEFVNKIITFAFFLLEHPFLRRLYDMDWSHQVEIFNDNFGTIMKLALSSEAFDDSDLEGQNVDRSHVYVMEVNQSTGCDSLYGQLIIPKDGSTPQHIELSAGLYNTYGPSYPHHRPPSKKSAVVAISFVVVLAVMLAIAVARGCIIQQLKRLFNYKKIASTRHTMGPSTVSQYVSSQTGRLLTKRVPKEIIRLFNMHNIYESRIACFS</sequence>
<dbReference type="Gene3D" id="3.90.1530.10">
    <property type="entry name" value="Conserved hypothetical protein from pyrococcus furiosus pfu- 392566-001, ParB domain"/>
    <property type="match status" value="1"/>
</dbReference>
<gene>
    <name evidence="2" type="ORF">RFI_05529</name>
</gene>
<proteinExistence type="predicted"/>